<evidence type="ECO:0000256" key="3">
    <source>
        <dbReference type="ARBA" id="ARBA00023134"/>
    </source>
</evidence>
<dbReference type="PROSITE" id="PS00301">
    <property type="entry name" value="G_TR_1"/>
    <property type="match status" value="1"/>
</dbReference>
<dbReference type="InterPro" id="IPR050543">
    <property type="entry name" value="eIF2G"/>
</dbReference>
<dbReference type="GO" id="GO:0003924">
    <property type="term" value="F:GTPase activity"/>
    <property type="evidence" value="ECO:0007669"/>
    <property type="project" value="InterPro"/>
</dbReference>
<organism evidence="6 7">
    <name type="scientific">Klebsiella pneumoniae</name>
    <dbReference type="NCBI Taxonomy" id="573"/>
    <lineage>
        <taxon>Bacteria</taxon>
        <taxon>Pseudomonadati</taxon>
        <taxon>Pseudomonadota</taxon>
        <taxon>Gammaproteobacteria</taxon>
        <taxon>Enterobacterales</taxon>
        <taxon>Enterobacteriaceae</taxon>
        <taxon>Klebsiella/Raoultella group</taxon>
        <taxon>Klebsiella</taxon>
        <taxon>Klebsiella pneumoniae complex</taxon>
    </lineage>
</organism>
<dbReference type="SUPFAM" id="SSF52540">
    <property type="entry name" value="P-loop containing nucleoside triphosphate hydrolases"/>
    <property type="match status" value="1"/>
</dbReference>
<dbReference type="Pfam" id="PF00009">
    <property type="entry name" value="GTP_EFTU"/>
    <property type="match status" value="1"/>
</dbReference>
<keyword evidence="3" id="KW-0342">GTP-binding</keyword>
<evidence type="ECO:0000256" key="4">
    <source>
        <dbReference type="SAM" id="MobiDB-lite"/>
    </source>
</evidence>
<sequence>MLTTAKTTLLQAITGVNADRLPEEKARGMTIDLGYAYWPQPDGRVLGFIDVPGHEKFLSNMLAGVGGIDHALLVVACDDGVMAQTREHLAILQLDRKADADRGADQNGPRGGRQGGGGSG</sequence>
<feature type="domain" description="Tr-type G" evidence="5">
    <location>
        <begin position="17"/>
        <end position="93"/>
    </location>
</feature>
<dbReference type="GO" id="GO:0000049">
    <property type="term" value="F:tRNA binding"/>
    <property type="evidence" value="ECO:0007669"/>
    <property type="project" value="TreeGrafter"/>
</dbReference>
<dbReference type="InterPro" id="IPR031157">
    <property type="entry name" value="G_TR_CS"/>
</dbReference>
<keyword evidence="2" id="KW-0648">Protein biosynthesis</keyword>
<evidence type="ECO:0000256" key="1">
    <source>
        <dbReference type="ARBA" id="ARBA00022741"/>
    </source>
</evidence>
<reference evidence="6 7" key="1">
    <citation type="submission" date="2018-06" db="EMBL/GenBank/DDBJ databases">
        <authorList>
            <consortium name="Pathogen Informatics"/>
            <person name="Doyle S."/>
        </authorList>
    </citation>
    <scope>NUCLEOTIDE SEQUENCE [LARGE SCALE GENOMIC DNA]</scope>
    <source>
        <strain evidence="6 7">NCTC11679</strain>
    </source>
</reference>
<dbReference type="GO" id="GO:0005829">
    <property type="term" value="C:cytosol"/>
    <property type="evidence" value="ECO:0007669"/>
    <property type="project" value="TreeGrafter"/>
</dbReference>
<gene>
    <name evidence="6" type="primary">selB_1</name>
    <name evidence="6" type="ORF">NCTC11679_00203</name>
</gene>
<proteinExistence type="predicted"/>
<accession>A0A378AVW0</accession>
<dbReference type="GO" id="GO:0003746">
    <property type="term" value="F:translation elongation factor activity"/>
    <property type="evidence" value="ECO:0007669"/>
    <property type="project" value="UniProtKB-KW"/>
</dbReference>
<feature type="compositionally biased region" description="Gly residues" evidence="4">
    <location>
        <begin position="109"/>
        <end position="120"/>
    </location>
</feature>
<dbReference type="PANTHER" id="PTHR42854:SF3">
    <property type="entry name" value="EUKARYOTIC TRANSLATION INITIATION FACTOR 2 SUBUNIT 3-RELATED"/>
    <property type="match status" value="1"/>
</dbReference>
<feature type="region of interest" description="Disordered" evidence="4">
    <location>
        <begin position="96"/>
        <end position="120"/>
    </location>
</feature>
<dbReference type="InterPro" id="IPR027417">
    <property type="entry name" value="P-loop_NTPase"/>
</dbReference>
<dbReference type="EMBL" id="UGMG01000001">
    <property type="protein sequence ID" value="STV22822.1"/>
    <property type="molecule type" value="Genomic_DNA"/>
</dbReference>
<dbReference type="Gene3D" id="3.40.50.300">
    <property type="entry name" value="P-loop containing nucleotide triphosphate hydrolases"/>
    <property type="match status" value="1"/>
</dbReference>
<dbReference type="GO" id="GO:0016259">
    <property type="term" value="P:selenocysteine metabolic process"/>
    <property type="evidence" value="ECO:0007669"/>
    <property type="project" value="TreeGrafter"/>
</dbReference>
<evidence type="ECO:0000259" key="5">
    <source>
        <dbReference type="Pfam" id="PF00009"/>
    </source>
</evidence>
<dbReference type="GO" id="GO:0001514">
    <property type="term" value="P:selenocysteine incorporation"/>
    <property type="evidence" value="ECO:0007669"/>
    <property type="project" value="TreeGrafter"/>
</dbReference>
<dbReference type="Proteomes" id="UP000255239">
    <property type="component" value="Unassembled WGS sequence"/>
</dbReference>
<protein>
    <submittedName>
        <fullName evidence="6">Selenocysteine-specific translation elongation factor</fullName>
    </submittedName>
</protein>
<dbReference type="GO" id="GO:0035368">
    <property type="term" value="F:selenocysteine insertion sequence binding"/>
    <property type="evidence" value="ECO:0007669"/>
    <property type="project" value="TreeGrafter"/>
</dbReference>
<dbReference type="GO" id="GO:0005525">
    <property type="term" value="F:GTP binding"/>
    <property type="evidence" value="ECO:0007669"/>
    <property type="project" value="UniProtKB-KW"/>
</dbReference>
<dbReference type="InterPro" id="IPR000795">
    <property type="entry name" value="T_Tr_GTP-bd_dom"/>
</dbReference>
<evidence type="ECO:0000313" key="7">
    <source>
        <dbReference type="Proteomes" id="UP000255239"/>
    </source>
</evidence>
<keyword evidence="1" id="KW-0547">Nucleotide-binding</keyword>
<keyword evidence="6" id="KW-0251">Elongation factor</keyword>
<dbReference type="PANTHER" id="PTHR42854">
    <property type="entry name" value="EUKARYOTIC TRANSLATION INITIATION FACTOR 2 SUBUNIT 3 FAMILY MEMBER"/>
    <property type="match status" value="1"/>
</dbReference>
<dbReference type="AlphaFoldDB" id="A0A378AVW0"/>
<evidence type="ECO:0000313" key="6">
    <source>
        <dbReference type="EMBL" id="STV22822.1"/>
    </source>
</evidence>
<name>A0A378AVW0_KLEPN</name>
<evidence type="ECO:0000256" key="2">
    <source>
        <dbReference type="ARBA" id="ARBA00022917"/>
    </source>
</evidence>